<dbReference type="Ensembl" id="ENSHHUT00000031691.1">
    <property type="protein sequence ID" value="ENSHHUP00000030424.1"/>
    <property type="gene ID" value="ENSHHUG00000019374.1"/>
</dbReference>
<dbReference type="GeneTree" id="ENSGT00390000002579"/>
<evidence type="ECO:0000313" key="10">
    <source>
        <dbReference type="Proteomes" id="UP000314982"/>
    </source>
</evidence>
<dbReference type="PANTHER" id="PTHR12154">
    <property type="entry name" value="GLYCOSYL TRANSFERASE-RELATED"/>
    <property type="match status" value="1"/>
</dbReference>
<dbReference type="GO" id="GO:0043541">
    <property type="term" value="C:UDP-N-acetylglucosamine transferase complex"/>
    <property type="evidence" value="ECO:0007669"/>
    <property type="project" value="TreeGrafter"/>
</dbReference>
<evidence type="ECO:0000256" key="8">
    <source>
        <dbReference type="SAM" id="Phobius"/>
    </source>
</evidence>
<reference evidence="9" key="2">
    <citation type="submission" date="2025-08" db="UniProtKB">
        <authorList>
            <consortium name="Ensembl"/>
        </authorList>
    </citation>
    <scope>IDENTIFICATION</scope>
</reference>
<dbReference type="InterPro" id="IPR013969">
    <property type="entry name" value="Oligosacch_biosynth_Alg14"/>
</dbReference>
<keyword evidence="7 8" id="KW-0472">Membrane</keyword>
<accession>A0A4W5LXL3</accession>
<comment type="similarity">
    <text evidence="2">Belongs to the ALG14 family.</text>
</comment>
<dbReference type="Proteomes" id="UP000314982">
    <property type="component" value="Unassembled WGS sequence"/>
</dbReference>
<organism evidence="9 10">
    <name type="scientific">Hucho hucho</name>
    <name type="common">huchen</name>
    <dbReference type="NCBI Taxonomy" id="62062"/>
    <lineage>
        <taxon>Eukaryota</taxon>
        <taxon>Metazoa</taxon>
        <taxon>Chordata</taxon>
        <taxon>Craniata</taxon>
        <taxon>Vertebrata</taxon>
        <taxon>Euteleostomi</taxon>
        <taxon>Actinopterygii</taxon>
        <taxon>Neopterygii</taxon>
        <taxon>Teleostei</taxon>
        <taxon>Protacanthopterygii</taxon>
        <taxon>Salmoniformes</taxon>
        <taxon>Salmonidae</taxon>
        <taxon>Salmoninae</taxon>
        <taxon>Hucho</taxon>
    </lineage>
</organism>
<evidence type="ECO:0000256" key="6">
    <source>
        <dbReference type="ARBA" id="ARBA00022989"/>
    </source>
</evidence>
<comment type="subcellular location">
    <subcellularLocation>
        <location evidence="1">Endoplasmic reticulum membrane</location>
        <topology evidence="1">Single-pass membrane protein</topology>
    </subcellularLocation>
</comment>
<dbReference type="Pfam" id="PF08660">
    <property type="entry name" value="Alg14"/>
    <property type="match status" value="1"/>
</dbReference>
<evidence type="ECO:0000256" key="3">
    <source>
        <dbReference type="ARBA" id="ARBA00017467"/>
    </source>
</evidence>
<dbReference type="GO" id="GO:0004577">
    <property type="term" value="F:N-acetylglucosaminyldiphosphodolichol N-acetylglucosaminyltransferase activity"/>
    <property type="evidence" value="ECO:0007669"/>
    <property type="project" value="TreeGrafter"/>
</dbReference>
<dbReference type="GO" id="GO:0006488">
    <property type="term" value="P:dolichol-linked oligosaccharide biosynthetic process"/>
    <property type="evidence" value="ECO:0007669"/>
    <property type="project" value="InterPro"/>
</dbReference>
<reference evidence="10" key="1">
    <citation type="submission" date="2018-06" db="EMBL/GenBank/DDBJ databases">
        <title>Genome assembly of Danube salmon.</title>
        <authorList>
            <person name="Macqueen D.J."/>
            <person name="Gundappa M.K."/>
        </authorList>
    </citation>
    <scope>NUCLEOTIDE SEQUENCE [LARGE SCALE GENOMIC DNA]</scope>
</reference>
<dbReference type="STRING" id="62062.ENSHHUP00000030424"/>
<keyword evidence="4 8" id="KW-0812">Transmembrane</keyword>
<dbReference type="PANTHER" id="PTHR12154:SF4">
    <property type="entry name" value="UDP-N-ACETYLGLUCOSAMINE TRANSFERASE SUBUNIT ALG14 HOMOLOG"/>
    <property type="match status" value="1"/>
</dbReference>
<proteinExistence type="inferred from homology"/>
<dbReference type="AlphaFoldDB" id="A0A4W5LXL3"/>
<keyword evidence="10" id="KW-1185">Reference proteome</keyword>
<evidence type="ECO:0000256" key="5">
    <source>
        <dbReference type="ARBA" id="ARBA00022824"/>
    </source>
</evidence>
<evidence type="ECO:0000256" key="7">
    <source>
        <dbReference type="ARBA" id="ARBA00023136"/>
    </source>
</evidence>
<reference evidence="9" key="3">
    <citation type="submission" date="2025-09" db="UniProtKB">
        <authorList>
            <consortium name="Ensembl"/>
        </authorList>
    </citation>
    <scope>IDENTIFICATION</scope>
</reference>
<name>A0A4W5LXL3_9TELE</name>
<evidence type="ECO:0000256" key="2">
    <source>
        <dbReference type="ARBA" id="ARBA00009731"/>
    </source>
</evidence>
<evidence type="ECO:0000313" key="9">
    <source>
        <dbReference type="Ensembl" id="ENSHHUP00000030424.1"/>
    </source>
</evidence>
<keyword evidence="6 8" id="KW-1133">Transmembrane helix</keyword>
<feature type="transmembrane region" description="Helical" evidence="8">
    <location>
        <begin position="32"/>
        <end position="58"/>
    </location>
</feature>
<evidence type="ECO:0000256" key="1">
    <source>
        <dbReference type="ARBA" id="ARBA00004389"/>
    </source>
</evidence>
<keyword evidence="5" id="KW-0256">Endoplasmic reticulum</keyword>
<sequence>FDPNDMDPGLTFIIEFKYYFEVITLLTIERLYLYPCYSALLVVPVPAVTCIILAYFILSIEPTHFITSLPHQFTIQRIPRGLEVCQSWSSSLVTTLNALLYSSLVFRPDMVLCNSSGTCVPLCDAGAILGLKMVLIVYVERICRVESLSLCRKILYPLRLHTTFSLCYKWEHFALKKNATTPRKRLRALYIVTM</sequence>
<evidence type="ECO:0000256" key="4">
    <source>
        <dbReference type="ARBA" id="ARBA00022692"/>
    </source>
</evidence>
<protein>
    <recommendedName>
        <fullName evidence="3">UDP-N-acetylglucosamine transferase subunit ALG14</fullName>
    </recommendedName>
</protein>